<evidence type="ECO:0000259" key="5">
    <source>
        <dbReference type="PROSITE" id="PS01124"/>
    </source>
</evidence>
<keyword evidence="1" id="KW-0805">Transcription regulation</keyword>
<gene>
    <name evidence="6" type="ORF">P0Y49_22425</name>
</gene>
<keyword evidence="3" id="KW-0804">Transcription</keyword>
<sequence>MNIEQELLFFFSALGTFNGLLLGCYILFRKKQNTIAQLSLGWLLLMLSVRIGKSVFLYFFKGTVPFIVLQIGLSACLFIGPFLYYYIRSSLHSVTSIPIKWKYTILIMAAILLIGGSLFSYQAYPVLWNKYFIKTIYAVWFIYVALAVYTYYKYVLNKNNPPLKNGLLKGVLIGNCAILLAYLFFLFNLIKGTYVSGSILFSFLLYLNIYLIFARKADINEQPGEIKKYQNKKITDKNASQLEEKLKNLISENELYKNPDLKISDVASQMKISSHHLSQLLNDNIGKSFATYINEYRIKEACKKMIREPHIKVEEVGYEVGFNSKSAFFTSFKRIMNTTPTLYRGTL</sequence>
<dbReference type="AlphaFoldDB" id="A0AAJ6B7I1"/>
<proteinExistence type="predicted"/>
<dbReference type="GO" id="GO:0043565">
    <property type="term" value="F:sequence-specific DNA binding"/>
    <property type="evidence" value="ECO:0007669"/>
    <property type="project" value="InterPro"/>
</dbReference>
<name>A0AAJ6B7I1_9SPHI</name>
<keyword evidence="4" id="KW-0472">Membrane</keyword>
<keyword evidence="2" id="KW-0238">DNA-binding</keyword>
<evidence type="ECO:0000256" key="2">
    <source>
        <dbReference type="ARBA" id="ARBA00023125"/>
    </source>
</evidence>
<evidence type="ECO:0000256" key="4">
    <source>
        <dbReference type="SAM" id="Phobius"/>
    </source>
</evidence>
<reference evidence="6" key="1">
    <citation type="submission" date="2023-03" db="EMBL/GenBank/DDBJ databases">
        <title>Andean soil-derived lignocellulolytic bacterial consortium as a source of novel taxa and putative plastic-active enzymes.</title>
        <authorList>
            <person name="Diaz-Garcia L."/>
            <person name="Chuvochina M."/>
            <person name="Feuerriegel G."/>
            <person name="Bunk B."/>
            <person name="Sproer C."/>
            <person name="Streit W.R."/>
            <person name="Rodriguez L.M."/>
            <person name="Overmann J."/>
            <person name="Jimenez D.J."/>
        </authorList>
    </citation>
    <scope>NUCLEOTIDE SEQUENCE</scope>
    <source>
        <strain evidence="6">MAG 3858</strain>
    </source>
</reference>
<dbReference type="Proteomes" id="UP001214530">
    <property type="component" value="Chromosome"/>
</dbReference>
<dbReference type="InterPro" id="IPR009057">
    <property type="entry name" value="Homeodomain-like_sf"/>
</dbReference>
<dbReference type="PROSITE" id="PS01124">
    <property type="entry name" value="HTH_ARAC_FAMILY_2"/>
    <property type="match status" value="1"/>
</dbReference>
<dbReference type="InterPro" id="IPR018062">
    <property type="entry name" value="HTH_AraC-typ_CS"/>
</dbReference>
<keyword evidence="4" id="KW-1133">Transmembrane helix</keyword>
<feature type="transmembrane region" description="Helical" evidence="4">
    <location>
        <begin position="193"/>
        <end position="213"/>
    </location>
</feature>
<evidence type="ECO:0000313" key="6">
    <source>
        <dbReference type="EMBL" id="WEK19531.1"/>
    </source>
</evidence>
<dbReference type="EMBL" id="CP119313">
    <property type="protein sequence ID" value="WEK19531.1"/>
    <property type="molecule type" value="Genomic_DNA"/>
</dbReference>
<dbReference type="GO" id="GO:0003700">
    <property type="term" value="F:DNA-binding transcription factor activity"/>
    <property type="evidence" value="ECO:0007669"/>
    <property type="project" value="InterPro"/>
</dbReference>
<evidence type="ECO:0000313" key="7">
    <source>
        <dbReference type="Proteomes" id="UP001214530"/>
    </source>
</evidence>
<protein>
    <submittedName>
        <fullName evidence="6">Helix-turn-helix transcriptional regulator</fullName>
    </submittedName>
</protein>
<feature type="transmembrane region" description="Helical" evidence="4">
    <location>
        <begin position="103"/>
        <end position="124"/>
    </location>
</feature>
<evidence type="ECO:0000256" key="3">
    <source>
        <dbReference type="ARBA" id="ARBA00023163"/>
    </source>
</evidence>
<accession>A0AAJ6B7I1</accession>
<keyword evidence="4" id="KW-0812">Transmembrane</keyword>
<organism evidence="6 7">
    <name type="scientific">Candidatus Pedobacter colombiensis</name>
    <dbReference type="NCBI Taxonomy" id="3121371"/>
    <lineage>
        <taxon>Bacteria</taxon>
        <taxon>Pseudomonadati</taxon>
        <taxon>Bacteroidota</taxon>
        <taxon>Sphingobacteriia</taxon>
        <taxon>Sphingobacteriales</taxon>
        <taxon>Sphingobacteriaceae</taxon>
        <taxon>Pedobacter</taxon>
    </lineage>
</organism>
<dbReference type="Pfam" id="PF12833">
    <property type="entry name" value="HTH_18"/>
    <property type="match status" value="1"/>
</dbReference>
<feature type="transmembrane region" description="Helical" evidence="4">
    <location>
        <begin position="136"/>
        <end position="155"/>
    </location>
</feature>
<feature type="transmembrane region" description="Helical" evidence="4">
    <location>
        <begin position="6"/>
        <end position="28"/>
    </location>
</feature>
<dbReference type="PROSITE" id="PS00041">
    <property type="entry name" value="HTH_ARAC_FAMILY_1"/>
    <property type="match status" value="1"/>
</dbReference>
<dbReference type="PANTHER" id="PTHR43280:SF29">
    <property type="entry name" value="ARAC-FAMILY TRANSCRIPTIONAL REGULATOR"/>
    <property type="match status" value="1"/>
</dbReference>
<dbReference type="PANTHER" id="PTHR43280">
    <property type="entry name" value="ARAC-FAMILY TRANSCRIPTIONAL REGULATOR"/>
    <property type="match status" value="1"/>
</dbReference>
<feature type="domain" description="HTH araC/xylS-type" evidence="5">
    <location>
        <begin position="244"/>
        <end position="346"/>
    </location>
</feature>
<dbReference type="Gene3D" id="1.10.10.60">
    <property type="entry name" value="Homeodomain-like"/>
    <property type="match status" value="2"/>
</dbReference>
<dbReference type="SUPFAM" id="SSF46689">
    <property type="entry name" value="Homeodomain-like"/>
    <property type="match status" value="1"/>
</dbReference>
<dbReference type="SMART" id="SM00342">
    <property type="entry name" value="HTH_ARAC"/>
    <property type="match status" value="1"/>
</dbReference>
<feature type="transmembrane region" description="Helical" evidence="4">
    <location>
        <begin position="167"/>
        <end position="187"/>
    </location>
</feature>
<evidence type="ECO:0000256" key="1">
    <source>
        <dbReference type="ARBA" id="ARBA00023015"/>
    </source>
</evidence>
<dbReference type="InterPro" id="IPR018060">
    <property type="entry name" value="HTH_AraC"/>
</dbReference>
<feature type="transmembrane region" description="Helical" evidence="4">
    <location>
        <begin position="66"/>
        <end position="87"/>
    </location>
</feature>